<dbReference type="EMBL" id="BAAAZA010000071">
    <property type="protein sequence ID" value="GAA3907677.1"/>
    <property type="molecule type" value="Genomic_DNA"/>
</dbReference>
<organism evidence="2 3">
    <name type="scientific">Streptomyces lannensis</name>
    <dbReference type="NCBI Taxonomy" id="766498"/>
    <lineage>
        <taxon>Bacteria</taxon>
        <taxon>Bacillati</taxon>
        <taxon>Actinomycetota</taxon>
        <taxon>Actinomycetes</taxon>
        <taxon>Kitasatosporales</taxon>
        <taxon>Streptomycetaceae</taxon>
        <taxon>Streptomyces</taxon>
    </lineage>
</organism>
<gene>
    <name evidence="2" type="ORF">GCM10022207_91480</name>
</gene>
<evidence type="ECO:0000313" key="2">
    <source>
        <dbReference type="EMBL" id="GAA3907677.1"/>
    </source>
</evidence>
<feature type="region of interest" description="Disordered" evidence="1">
    <location>
        <begin position="1"/>
        <end position="25"/>
    </location>
</feature>
<proteinExistence type="predicted"/>
<evidence type="ECO:0000313" key="3">
    <source>
        <dbReference type="Proteomes" id="UP001501563"/>
    </source>
</evidence>
<dbReference type="Proteomes" id="UP001501563">
    <property type="component" value="Unassembled WGS sequence"/>
</dbReference>
<accession>A0ABP7LSF0</accession>
<comment type="caution">
    <text evidence="2">The sequence shown here is derived from an EMBL/GenBank/DDBJ whole genome shotgun (WGS) entry which is preliminary data.</text>
</comment>
<name>A0ABP7LSF0_9ACTN</name>
<keyword evidence="3" id="KW-1185">Reference proteome</keyword>
<reference evidence="3" key="1">
    <citation type="journal article" date="2019" name="Int. J. Syst. Evol. Microbiol.">
        <title>The Global Catalogue of Microorganisms (GCM) 10K type strain sequencing project: providing services to taxonomists for standard genome sequencing and annotation.</title>
        <authorList>
            <consortium name="The Broad Institute Genomics Platform"/>
            <consortium name="The Broad Institute Genome Sequencing Center for Infectious Disease"/>
            <person name="Wu L."/>
            <person name="Ma J."/>
        </authorList>
    </citation>
    <scope>NUCLEOTIDE SEQUENCE [LARGE SCALE GENOMIC DNA]</scope>
    <source>
        <strain evidence="3">JCM 16578</strain>
    </source>
</reference>
<protein>
    <submittedName>
        <fullName evidence="2">Uncharacterized protein</fullName>
    </submittedName>
</protein>
<evidence type="ECO:0000256" key="1">
    <source>
        <dbReference type="SAM" id="MobiDB-lite"/>
    </source>
</evidence>
<sequence>MQSWSPGLYLPHTTPDPPHEGDHMTKMRTASAVDGRGRSVGLETPRPEPFFREPQALLACRGLYGQRFGRRKAFPGRARGNFSACTCCAATQAYCPFRPGFA</sequence>